<name>A0A8X7CA06_9ARAC</name>
<accession>A0A8X7CA06</accession>
<keyword evidence="2" id="KW-1185">Reference proteome</keyword>
<dbReference type="EMBL" id="BMAV01012276">
    <property type="protein sequence ID" value="GFY58832.1"/>
    <property type="molecule type" value="Genomic_DNA"/>
</dbReference>
<reference evidence="1" key="1">
    <citation type="submission" date="2020-08" db="EMBL/GenBank/DDBJ databases">
        <title>Multicomponent nature underlies the extraordinary mechanical properties of spider dragline silk.</title>
        <authorList>
            <person name="Kono N."/>
            <person name="Nakamura H."/>
            <person name="Mori M."/>
            <person name="Yoshida Y."/>
            <person name="Ohtoshi R."/>
            <person name="Malay A.D."/>
            <person name="Moran D.A.P."/>
            <person name="Tomita M."/>
            <person name="Numata K."/>
            <person name="Arakawa K."/>
        </authorList>
    </citation>
    <scope>NUCLEOTIDE SEQUENCE</scope>
</reference>
<evidence type="ECO:0000313" key="1">
    <source>
        <dbReference type="EMBL" id="GFY58832.1"/>
    </source>
</evidence>
<comment type="caution">
    <text evidence="1">The sequence shown here is derived from an EMBL/GenBank/DDBJ whole genome shotgun (WGS) entry which is preliminary data.</text>
</comment>
<dbReference type="Proteomes" id="UP000886998">
    <property type="component" value="Unassembled WGS sequence"/>
</dbReference>
<gene>
    <name evidence="1" type="ORF">TNIN_269221</name>
</gene>
<evidence type="ECO:0000313" key="2">
    <source>
        <dbReference type="Proteomes" id="UP000886998"/>
    </source>
</evidence>
<organism evidence="1 2">
    <name type="scientific">Trichonephila inaurata madagascariensis</name>
    <dbReference type="NCBI Taxonomy" id="2747483"/>
    <lineage>
        <taxon>Eukaryota</taxon>
        <taxon>Metazoa</taxon>
        <taxon>Ecdysozoa</taxon>
        <taxon>Arthropoda</taxon>
        <taxon>Chelicerata</taxon>
        <taxon>Arachnida</taxon>
        <taxon>Araneae</taxon>
        <taxon>Araneomorphae</taxon>
        <taxon>Entelegynae</taxon>
        <taxon>Araneoidea</taxon>
        <taxon>Nephilidae</taxon>
        <taxon>Trichonephila</taxon>
        <taxon>Trichonephila inaurata</taxon>
    </lineage>
</organism>
<sequence>MGEGVTANEGIDSLQRLFLALAAKLRLNFSRASHLVFDFSNRCFAGISFRWNIAIDTCDRCSRKPLHGSAYRYFFTTNNYSTVPGSAKLLMSSDIFNIR</sequence>
<proteinExistence type="predicted"/>
<dbReference type="AlphaFoldDB" id="A0A8X7CA06"/>
<protein>
    <submittedName>
        <fullName evidence="1">Uncharacterized protein</fullName>
    </submittedName>
</protein>